<dbReference type="WBParaSite" id="PS1159_v2.g22791.t1">
    <property type="protein sequence ID" value="PS1159_v2.g22791.t1"/>
    <property type="gene ID" value="PS1159_v2.g22791"/>
</dbReference>
<dbReference type="Proteomes" id="UP000887580">
    <property type="component" value="Unplaced"/>
</dbReference>
<accession>A0AC35G2U2</accession>
<name>A0AC35G2U2_9BILA</name>
<evidence type="ECO:0000313" key="1">
    <source>
        <dbReference type="Proteomes" id="UP000887580"/>
    </source>
</evidence>
<reference evidence="2" key="1">
    <citation type="submission" date="2022-11" db="UniProtKB">
        <authorList>
            <consortium name="WormBaseParasite"/>
        </authorList>
    </citation>
    <scope>IDENTIFICATION</scope>
</reference>
<evidence type="ECO:0000313" key="2">
    <source>
        <dbReference type="WBParaSite" id="PS1159_v2.g22791.t1"/>
    </source>
</evidence>
<protein>
    <submittedName>
        <fullName evidence="2">ATPase V1 complex subunit H C-terminal domain-containing protein</fullName>
    </submittedName>
</protein>
<proteinExistence type="predicted"/>
<organism evidence="1 2">
    <name type="scientific">Panagrolaimus sp. PS1159</name>
    <dbReference type="NCBI Taxonomy" id="55785"/>
    <lineage>
        <taxon>Eukaryota</taxon>
        <taxon>Metazoa</taxon>
        <taxon>Ecdysozoa</taxon>
        <taxon>Nematoda</taxon>
        <taxon>Chromadorea</taxon>
        <taxon>Rhabditida</taxon>
        <taxon>Tylenchina</taxon>
        <taxon>Panagrolaimomorpha</taxon>
        <taxon>Panagrolaimoidea</taxon>
        <taxon>Panagrolaimidae</taxon>
        <taxon>Panagrolaimus</taxon>
    </lineage>
</organism>
<sequence length="664" mass="76518">MTTKDYSLSSFNDKDYALNRRYSNLNLNQNNERTFANNFPNSKHVKFDKTKEVQDYDIIIDKSKARKNSILWNKSNKSFDTLNIIHYDSDKEFKEKNVKSTSNSTLSFHISAYETLIKASASDLFDGKENLTKSKKKGLIKSIFPDSTENLFEFPRQQGNDKNREPEVAQFKASQKFVNHSGLNAARRKCQTMAAQDVSAHQLASVDMINATSKLQLEAADVRNNTATKPNWTSYLRSQLIPQEEYNFISAYEAAKNKQERDEVLNRDPNAAARAMISLVTDVAKDQIIRYILTLFDDMLQEDKSRVDIFHSYARKQKRTIWSWFQGTLARQDAFIVNQMSSIFAKLACFGTTLMEEKELSHYFGFLLDQLKAPNNEYINTTARCLQMMLRVDEYRVQFCKGDGITSLLSALNGKANFQLQYQLIFCLWSLSFNPEIASKIQQTGAIQVLGDILSECSKEKVIRIIFATFRNILEKIDDRDIQRLSALQMVQCKTTKTLELMDAKKFDDTDLQEDIEFLSEKLHASVQDLSSFDEYCTEVRSGRLQWSPVHKSDKFWRENAQRLNEKNFELLKILIKLLETSQDILVLCVAAHDIGEYVRHYPRGKNIIEQFQGKQAVMRLLSAEDPNVRYHALLAVQKLMVHNWEYLGKQLESEKAGDAVPAN</sequence>